<dbReference type="GO" id="GO:0004222">
    <property type="term" value="F:metalloendopeptidase activity"/>
    <property type="evidence" value="ECO:0007669"/>
    <property type="project" value="UniProtKB-UniRule"/>
</dbReference>
<protein>
    <recommendedName>
        <fullName evidence="2">Metalloendopeptidase</fullName>
        <ecNumber evidence="2">3.4.24.-</ecNumber>
    </recommendedName>
</protein>
<reference evidence="4" key="1">
    <citation type="submission" date="2025-08" db="UniProtKB">
        <authorList>
            <consortium name="Ensembl"/>
        </authorList>
    </citation>
    <scope>IDENTIFICATION</scope>
</reference>
<keyword evidence="5" id="KW-1185">Reference proteome</keyword>
<dbReference type="GO" id="GO:0006508">
    <property type="term" value="P:proteolysis"/>
    <property type="evidence" value="ECO:0007669"/>
    <property type="project" value="UniProtKB-KW"/>
</dbReference>
<dbReference type="Gene3D" id="3.40.390.10">
    <property type="entry name" value="Collagenase (Catalytic Domain)"/>
    <property type="match status" value="1"/>
</dbReference>
<keyword evidence="1 2" id="KW-0645">Protease</keyword>
<dbReference type="GeneTree" id="ENSGT00940000154856"/>
<sequence>MHFIQEKLFYCAFQKNAIMISAFVFLLFLSVATVSLSKPVDKDDDFETPMLLDDIAIPDLSSKNADPCTAHGCLWPKTGSHIFVPYEISKDYSSKEHAAILAALKGFHQSTCIRFIPRKPVDQDYIYFFSKTGCWSYLGRMKGQQTISLQKDGCLSPSTIQHEILHALGFNHEQVRSDRDEYVRILFENIEPGKEHNFDKKKTNNLGTPYDFKSIMEYANNDFSKNGKPTIVAIKNPKLKFGNAQKMSSNDIARVNKLYQCC</sequence>
<feature type="binding site" evidence="1">
    <location>
        <position position="172"/>
    </location>
    <ligand>
        <name>Zn(2+)</name>
        <dbReference type="ChEBI" id="CHEBI:29105"/>
        <note>catalytic</note>
    </ligand>
</feature>
<dbReference type="Ensembl" id="ENSFHET00000025337.1">
    <property type="protein sequence ID" value="ENSFHEP00000016837.1"/>
    <property type="gene ID" value="ENSFHEG00000018527.1"/>
</dbReference>
<dbReference type="InterPro" id="IPR006026">
    <property type="entry name" value="Peptidase_Metallo"/>
</dbReference>
<dbReference type="Proteomes" id="UP000265000">
    <property type="component" value="Unplaced"/>
</dbReference>
<evidence type="ECO:0000256" key="2">
    <source>
        <dbReference type="RuleBase" id="RU361183"/>
    </source>
</evidence>
<feature type="binding site" evidence="1">
    <location>
        <position position="166"/>
    </location>
    <ligand>
        <name>Zn(2+)</name>
        <dbReference type="ChEBI" id="CHEBI:29105"/>
        <note>catalytic</note>
    </ligand>
</feature>
<dbReference type="PANTHER" id="PTHR10127">
    <property type="entry name" value="DISCOIDIN, CUB, EGF, LAMININ , AND ZINC METALLOPROTEASE DOMAIN CONTAINING"/>
    <property type="match status" value="1"/>
</dbReference>
<comment type="cofactor">
    <cofactor evidence="1 2">
        <name>Zn(2+)</name>
        <dbReference type="ChEBI" id="CHEBI:29105"/>
    </cofactor>
    <text evidence="1 2">Binds 1 zinc ion per subunit.</text>
</comment>
<dbReference type="GO" id="GO:0008270">
    <property type="term" value="F:zinc ion binding"/>
    <property type="evidence" value="ECO:0007669"/>
    <property type="project" value="UniProtKB-UniRule"/>
</dbReference>
<dbReference type="AlphaFoldDB" id="A0A3Q2PUR6"/>
<feature type="binding site" evidence="1">
    <location>
        <position position="162"/>
    </location>
    <ligand>
        <name>Zn(2+)</name>
        <dbReference type="ChEBI" id="CHEBI:29105"/>
        <note>catalytic</note>
    </ligand>
</feature>
<dbReference type="SUPFAM" id="SSF55486">
    <property type="entry name" value="Metalloproteases ('zincins'), catalytic domain"/>
    <property type="match status" value="1"/>
</dbReference>
<accession>A0A3Q2PUR6</accession>
<evidence type="ECO:0000259" key="3">
    <source>
        <dbReference type="PROSITE" id="PS51864"/>
    </source>
</evidence>
<name>A0A3Q2PUR6_FUNHE</name>
<evidence type="ECO:0000256" key="1">
    <source>
        <dbReference type="PROSITE-ProRule" id="PRU01211"/>
    </source>
</evidence>
<organism evidence="4 5">
    <name type="scientific">Fundulus heteroclitus</name>
    <name type="common">Killifish</name>
    <name type="synonym">Mummichog</name>
    <dbReference type="NCBI Taxonomy" id="8078"/>
    <lineage>
        <taxon>Eukaryota</taxon>
        <taxon>Metazoa</taxon>
        <taxon>Chordata</taxon>
        <taxon>Craniata</taxon>
        <taxon>Vertebrata</taxon>
        <taxon>Euteleostomi</taxon>
        <taxon>Actinopterygii</taxon>
        <taxon>Neopterygii</taxon>
        <taxon>Teleostei</taxon>
        <taxon>Neoteleostei</taxon>
        <taxon>Acanthomorphata</taxon>
        <taxon>Ovalentaria</taxon>
        <taxon>Atherinomorphae</taxon>
        <taxon>Cyprinodontiformes</taxon>
        <taxon>Fundulidae</taxon>
        <taxon>Fundulus</taxon>
    </lineage>
</organism>
<evidence type="ECO:0000313" key="5">
    <source>
        <dbReference type="Proteomes" id="UP000265000"/>
    </source>
</evidence>
<feature type="active site" evidence="1">
    <location>
        <position position="163"/>
    </location>
</feature>
<keyword evidence="1 2" id="KW-0862">Zinc</keyword>
<keyword evidence="1 2" id="KW-0482">Metalloprotease</keyword>
<dbReference type="Pfam" id="PF01400">
    <property type="entry name" value="Astacin"/>
    <property type="match status" value="1"/>
</dbReference>
<keyword evidence="1 2" id="KW-0378">Hydrolase</keyword>
<dbReference type="PROSITE" id="PS51864">
    <property type="entry name" value="ASTACIN"/>
    <property type="match status" value="1"/>
</dbReference>
<reference evidence="4" key="2">
    <citation type="submission" date="2025-09" db="UniProtKB">
        <authorList>
            <consortium name="Ensembl"/>
        </authorList>
    </citation>
    <scope>IDENTIFICATION</scope>
</reference>
<dbReference type="SMART" id="SM00235">
    <property type="entry name" value="ZnMc"/>
    <property type="match status" value="1"/>
</dbReference>
<dbReference type="InterPro" id="IPR001506">
    <property type="entry name" value="Peptidase_M12A"/>
</dbReference>
<proteinExistence type="predicted"/>
<keyword evidence="1 2" id="KW-0479">Metal-binding</keyword>
<dbReference type="InterPro" id="IPR024079">
    <property type="entry name" value="MetalloPept_cat_dom_sf"/>
</dbReference>
<feature type="domain" description="Peptidase M12A" evidence="3">
    <location>
        <begin position="64"/>
        <end position="262"/>
    </location>
</feature>
<dbReference type="PANTHER" id="PTHR10127:SF899">
    <property type="entry name" value="ASTACIN-LIKE METALLOENDOPEPTIDASE-RELATED"/>
    <property type="match status" value="1"/>
</dbReference>
<dbReference type="STRING" id="8078.ENSFHEP00000016837"/>
<dbReference type="FunFam" id="3.40.390.10:FF:000065">
    <property type="entry name" value="Metalloendopeptidase"/>
    <property type="match status" value="1"/>
</dbReference>
<dbReference type="PRINTS" id="PR00480">
    <property type="entry name" value="ASTACIN"/>
</dbReference>
<comment type="caution">
    <text evidence="1">Lacks conserved residue(s) required for the propagation of feature annotation.</text>
</comment>
<dbReference type="EC" id="3.4.24.-" evidence="2"/>
<evidence type="ECO:0000313" key="4">
    <source>
        <dbReference type="Ensembl" id="ENSFHEP00000016837.1"/>
    </source>
</evidence>